<dbReference type="AlphaFoldDB" id="A0A163Y747"/>
<name>A0A163Y747_9MYCO</name>
<evidence type="ECO:0000256" key="4">
    <source>
        <dbReference type="PROSITE-ProRule" id="PRU00335"/>
    </source>
</evidence>
<dbReference type="InterPro" id="IPR001647">
    <property type="entry name" value="HTH_TetR"/>
</dbReference>
<dbReference type="Gene3D" id="1.10.10.60">
    <property type="entry name" value="Homeodomain-like"/>
    <property type="match status" value="1"/>
</dbReference>
<reference evidence="7" key="1">
    <citation type="submission" date="2016-04" db="EMBL/GenBank/DDBJ databases">
        <authorList>
            <person name="Strapagiel D."/>
            <person name="Borowka P."/>
            <person name="Marciniak B."/>
            <person name="Bakula Z."/>
            <person name="Van Ingen J."/>
            <person name="Safianowska A."/>
            <person name="Dziadek J."/>
            <person name="Jagielski T."/>
        </authorList>
    </citation>
    <scope>NUCLEOTIDE SEQUENCE [LARGE SCALE GENOMIC DNA]</scope>
    <source>
        <strain evidence="7">1010001458</strain>
    </source>
</reference>
<keyword evidence="3" id="KW-0804">Transcription</keyword>
<dbReference type="EMBL" id="LWCI01000131">
    <property type="protein sequence ID" value="KZS60146.1"/>
    <property type="molecule type" value="Genomic_DNA"/>
</dbReference>
<dbReference type="InterPro" id="IPR036271">
    <property type="entry name" value="Tet_transcr_reg_TetR-rel_C_sf"/>
</dbReference>
<dbReference type="PANTHER" id="PTHR30055">
    <property type="entry name" value="HTH-TYPE TRANSCRIPTIONAL REGULATOR RUTR"/>
    <property type="match status" value="1"/>
</dbReference>
<proteinExistence type="predicted"/>
<dbReference type="InterPro" id="IPR009057">
    <property type="entry name" value="Homeodomain-like_sf"/>
</dbReference>
<comment type="caution">
    <text evidence="6">The sequence shown here is derived from an EMBL/GenBank/DDBJ whole genome shotgun (WGS) entry which is preliminary data.</text>
</comment>
<sequence>MAHVPGYAKRHRTRASILDAALAEASERGLHRASVTGIAARANTAVGNLHYHFGSRAELLRATMRKLMSDFFARLAAFEEEPAQHGGDFFERHRTGLLAYVDYVRSNPGHIRLVDEIRFLEPELYRQGINAWVELISARLRDGIAAGSVRAMNDVEIAAQAHFLVGAHRFLEDLVTDAGREAEVVDAYLRLVRRGLAAEPQDTQDSGEVDHD</sequence>
<dbReference type="PROSITE" id="PS50977">
    <property type="entry name" value="HTH_TETR_2"/>
    <property type="match status" value="1"/>
</dbReference>
<keyword evidence="1" id="KW-0805">Transcription regulation</keyword>
<dbReference type="Proteomes" id="UP000077342">
    <property type="component" value="Unassembled WGS sequence"/>
</dbReference>
<evidence type="ECO:0000256" key="2">
    <source>
        <dbReference type="ARBA" id="ARBA00023125"/>
    </source>
</evidence>
<evidence type="ECO:0000256" key="1">
    <source>
        <dbReference type="ARBA" id="ARBA00023015"/>
    </source>
</evidence>
<evidence type="ECO:0000313" key="6">
    <source>
        <dbReference type="EMBL" id="KZS60146.1"/>
    </source>
</evidence>
<dbReference type="GO" id="GO:0003700">
    <property type="term" value="F:DNA-binding transcription factor activity"/>
    <property type="evidence" value="ECO:0007669"/>
    <property type="project" value="TreeGrafter"/>
</dbReference>
<dbReference type="PANTHER" id="PTHR30055:SF234">
    <property type="entry name" value="HTH-TYPE TRANSCRIPTIONAL REGULATOR BETI"/>
    <property type="match status" value="1"/>
</dbReference>
<evidence type="ECO:0000256" key="3">
    <source>
        <dbReference type="ARBA" id="ARBA00023163"/>
    </source>
</evidence>
<dbReference type="SUPFAM" id="SSF46689">
    <property type="entry name" value="Homeodomain-like"/>
    <property type="match status" value="1"/>
</dbReference>
<feature type="DNA-binding region" description="H-T-H motif" evidence="4">
    <location>
        <begin position="34"/>
        <end position="53"/>
    </location>
</feature>
<dbReference type="GO" id="GO:0000976">
    <property type="term" value="F:transcription cis-regulatory region binding"/>
    <property type="evidence" value="ECO:0007669"/>
    <property type="project" value="TreeGrafter"/>
</dbReference>
<evidence type="ECO:0000259" key="5">
    <source>
        <dbReference type="PROSITE" id="PS50977"/>
    </source>
</evidence>
<dbReference type="Pfam" id="PF00440">
    <property type="entry name" value="TetR_N"/>
    <property type="match status" value="1"/>
</dbReference>
<dbReference type="InterPro" id="IPR050109">
    <property type="entry name" value="HTH-type_TetR-like_transc_reg"/>
</dbReference>
<dbReference type="RefSeq" id="WP_075511982.1">
    <property type="nucleotide sequence ID" value="NZ_CP089224.1"/>
</dbReference>
<keyword evidence="2 4" id="KW-0238">DNA-binding</keyword>
<evidence type="ECO:0000313" key="7">
    <source>
        <dbReference type="Proteomes" id="UP000077342"/>
    </source>
</evidence>
<protein>
    <recommendedName>
        <fullName evidence="5">HTH tetR-type domain-containing protein</fullName>
    </recommendedName>
</protein>
<accession>A0A163Y747</accession>
<feature type="domain" description="HTH tetR-type" evidence="5">
    <location>
        <begin position="11"/>
        <end position="71"/>
    </location>
</feature>
<dbReference type="PRINTS" id="PR00455">
    <property type="entry name" value="HTHTETR"/>
</dbReference>
<organism evidence="6 7">
    <name type="scientific">Mycobacterium ostraviense</name>
    <dbReference type="NCBI Taxonomy" id="2738409"/>
    <lineage>
        <taxon>Bacteria</taxon>
        <taxon>Bacillati</taxon>
        <taxon>Actinomycetota</taxon>
        <taxon>Actinomycetes</taxon>
        <taxon>Mycobacteriales</taxon>
        <taxon>Mycobacteriaceae</taxon>
        <taxon>Mycobacterium</taxon>
    </lineage>
</organism>
<dbReference type="SUPFAM" id="SSF48498">
    <property type="entry name" value="Tetracyclin repressor-like, C-terminal domain"/>
    <property type="match status" value="1"/>
</dbReference>
<keyword evidence="7" id="KW-1185">Reference proteome</keyword>
<gene>
    <name evidence="6" type="ORF">A4G28_21435</name>
</gene>
<dbReference type="Gene3D" id="1.10.357.10">
    <property type="entry name" value="Tetracycline Repressor, domain 2"/>
    <property type="match status" value="1"/>
</dbReference>